<dbReference type="InterPro" id="IPR008922">
    <property type="entry name" value="Di-copper_centre_dom_sf"/>
</dbReference>
<keyword evidence="1" id="KW-0479">Metal-binding</keyword>
<feature type="chain" id="PRO_5018280846" evidence="3">
    <location>
        <begin position="23"/>
        <end position="422"/>
    </location>
</feature>
<evidence type="ECO:0000256" key="2">
    <source>
        <dbReference type="ARBA" id="ARBA00023002"/>
    </source>
</evidence>
<accession>A0A3N4ISL9</accession>
<keyword evidence="3" id="KW-0732">Signal</keyword>
<evidence type="ECO:0000259" key="4">
    <source>
        <dbReference type="Pfam" id="PF00264"/>
    </source>
</evidence>
<gene>
    <name evidence="5" type="ORF">BJ508DRAFT_303708</name>
</gene>
<dbReference type="InterPro" id="IPR002227">
    <property type="entry name" value="Tyrosinase_Cu-bd"/>
</dbReference>
<protein>
    <submittedName>
        <fullName evidence="5">Di-copper centre-containing protein</fullName>
    </submittedName>
</protein>
<dbReference type="Gene3D" id="1.10.1280.10">
    <property type="entry name" value="Di-copper center containing domain from catechol oxidase"/>
    <property type="match status" value="1"/>
</dbReference>
<evidence type="ECO:0000313" key="5">
    <source>
        <dbReference type="EMBL" id="RPA84604.1"/>
    </source>
</evidence>
<dbReference type="InterPro" id="IPR050316">
    <property type="entry name" value="Tyrosinase/Hemocyanin"/>
</dbReference>
<dbReference type="Proteomes" id="UP000275078">
    <property type="component" value="Unassembled WGS sequence"/>
</dbReference>
<dbReference type="Pfam" id="PF00264">
    <property type="entry name" value="Tyrosinase"/>
    <property type="match status" value="1"/>
</dbReference>
<keyword evidence="6" id="KW-1185">Reference proteome</keyword>
<dbReference type="EMBL" id="ML119658">
    <property type="protein sequence ID" value="RPA84604.1"/>
    <property type="molecule type" value="Genomic_DNA"/>
</dbReference>
<organism evidence="5 6">
    <name type="scientific">Ascobolus immersus RN42</name>
    <dbReference type="NCBI Taxonomy" id="1160509"/>
    <lineage>
        <taxon>Eukaryota</taxon>
        <taxon>Fungi</taxon>
        <taxon>Dikarya</taxon>
        <taxon>Ascomycota</taxon>
        <taxon>Pezizomycotina</taxon>
        <taxon>Pezizomycetes</taxon>
        <taxon>Pezizales</taxon>
        <taxon>Ascobolaceae</taxon>
        <taxon>Ascobolus</taxon>
    </lineage>
</organism>
<dbReference type="STRING" id="1160509.A0A3N4ISL9"/>
<dbReference type="PRINTS" id="PR00092">
    <property type="entry name" value="TYROSINASE"/>
</dbReference>
<evidence type="ECO:0000256" key="3">
    <source>
        <dbReference type="SAM" id="SignalP"/>
    </source>
</evidence>
<dbReference type="SUPFAM" id="SSF48056">
    <property type="entry name" value="Di-copper centre-containing domain"/>
    <property type="match status" value="1"/>
</dbReference>
<feature type="domain" description="Tyrosinase copper-binding" evidence="4">
    <location>
        <begin position="132"/>
        <end position="364"/>
    </location>
</feature>
<reference evidence="5 6" key="1">
    <citation type="journal article" date="2018" name="Nat. Ecol. Evol.">
        <title>Pezizomycetes genomes reveal the molecular basis of ectomycorrhizal truffle lifestyle.</title>
        <authorList>
            <person name="Murat C."/>
            <person name="Payen T."/>
            <person name="Noel B."/>
            <person name="Kuo A."/>
            <person name="Morin E."/>
            <person name="Chen J."/>
            <person name="Kohler A."/>
            <person name="Krizsan K."/>
            <person name="Balestrini R."/>
            <person name="Da Silva C."/>
            <person name="Montanini B."/>
            <person name="Hainaut M."/>
            <person name="Levati E."/>
            <person name="Barry K.W."/>
            <person name="Belfiori B."/>
            <person name="Cichocki N."/>
            <person name="Clum A."/>
            <person name="Dockter R.B."/>
            <person name="Fauchery L."/>
            <person name="Guy J."/>
            <person name="Iotti M."/>
            <person name="Le Tacon F."/>
            <person name="Lindquist E.A."/>
            <person name="Lipzen A."/>
            <person name="Malagnac F."/>
            <person name="Mello A."/>
            <person name="Molinier V."/>
            <person name="Miyauchi S."/>
            <person name="Poulain J."/>
            <person name="Riccioni C."/>
            <person name="Rubini A."/>
            <person name="Sitrit Y."/>
            <person name="Splivallo R."/>
            <person name="Traeger S."/>
            <person name="Wang M."/>
            <person name="Zifcakova L."/>
            <person name="Wipf D."/>
            <person name="Zambonelli A."/>
            <person name="Paolocci F."/>
            <person name="Nowrousian M."/>
            <person name="Ottonello S."/>
            <person name="Baldrian P."/>
            <person name="Spatafora J.W."/>
            <person name="Henrissat B."/>
            <person name="Nagy L.G."/>
            <person name="Aury J.M."/>
            <person name="Wincker P."/>
            <person name="Grigoriev I.V."/>
            <person name="Bonfante P."/>
            <person name="Martin F.M."/>
        </authorList>
    </citation>
    <scope>NUCLEOTIDE SEQUENCE [LARGE SCALE GENOMIC DNA]</scope>
    <source>
        <strain evidence="5 6">RN42</strain>
    </source>
</reference>
<evidence type="ECO:0000256" key="1">
    <source>
        <dbReference type="ARBA" id="ARBA00022723"/>
    </source>
</evidence>
<dbReference type="AlphaFoldDB" id="A0A3N4ISL9"/>
<dbReference type="OrthoDB" id="6132182at2759"/>
<feature type="signal peptide" evidence="3">
    <location>
        <begin position="1"/>
        <end position="22"/>
    </location>
</feature>
<sequence length="422" mass="46392">MLSKWLFTAAVAASTLIGSASAAPPASKKVIDIENAATVNLLEEVLPPYDAKKDVDGLLKHTYTAVEKLIELEKNSNANGKRAPGKCNLKKVTVRREWGALTNNQKKSYTNAIKCLMTKPARSDPAFAPGAKSRYDDFVAVHMVQTVSIHATANFLSWHRWYLHLFDKALREECGYAGPTPYWNWGNTANKPYPSYIFNDSEFGLSGDGEYIPHNPNGVPLGGGLIVVPTPKNGGGCVTTGPFANITVNLGPIDASNLDIVSPSPGFLEHNPRCLRRVINQYISSRWGTHKEVLDLIVNPKYSKIGPFQNRFQGEFENGYVGVHAAGHFTMGGDPGGDFFASPGEPVFWVHHGQVDRVWWMWQMADPRRINTIAGTITLFNDPPSRNGTLQDEIEMGVLTPEIVTIGDLVSTTKGPFCYIYL</sequence>
<proteinExistence type="predicted"/>
<dbReference type="PANTHER" id="PTHR11474:SF125">
    <property type="entry name" value="N-ACETYL-6-HYDROXYTRYPTOPHAN OXIDASE IVOB-RELATED"/>
    <property type="match status" value="1"/>
</dbReference>
<dbReference type="GO" id="GO:0046872">
    <property type="term" value="F:metal ion binding"/>
    <property type="evidence" value="ECO:0007669"/>
    <property type="project" value="UniProtKB-KW"/>
</dbReference>
<evidence type="ECO:0000313" key="6">
    <source>
        <dbReference type="Proteomes" id="UP000275078"/>
    </source>
</evidence>
<dbReference type="GO" id="GO:0016491">
    <property type="term" value="F:oxidoreductase activity"/>
    <property type="evidence" value="ECO:0007669"/>
    <property type="project" value="UniProtKB-KW"/>
</dbReference>
<name>A0A3N4ISL9_ASCIM</name>
<dbReference type="PANTHER" id="PTHR11474">
    <property type="entry name" value="TYROSINASE FAMILY MEMBER"/>
    <property type="match status" value="1"/>
</dbReference>
<keyword evidence="2" id="KW-0560">Oxidoreductase</keyword>